<accession>A0A3B7MXA7</accession>
<dbReference type="EMBL" id="CP032157">
    <property type="protein sequence ID" value="AXY77859.1"/>
    <property type="molecule type" value="Genomic_DNA"/>
</dbReference>
<name>A0A3B7MXA7_9BACT</name>
<organism evidence="1 2">
    <name type="scientific">Paraflavitalea soli</name>
    <dbReference type="NCBI Taxonomy" id="2315862"/>
    <lineage>
        <taxon>Bacteria</taxon>
        <taxon>Pseudomonadati</taxon>
        <taxon>Bacteroidota</taxon>
        <taxon>Chitinophagia</taxon>
        <taxon>Chitinophagales</taxon>
        <taxon>Chitinophagaceae</taxon>
        <taxon>Paraflavitalea</taxon>
    </lineage>
</organism>
<dbReference type="Proteomes" id="UP000263900">
    <property type="component" value="Chromosome"/>
</dbReference>
<dbReference type="RefSeq" id="WP_119053732.1">
    <property type="nucleotide sequence ID" value="NZ_CP032157.1"/>
</dbReference>
<evidence type="ECO:0000313" key="1">
    <source>
        <dbReference type="EMBL" id="AXY77859.1"/>
    </source>
</evidence>
<keyword evidence="2" id="KW-1185">Reference proteome</keyword>
<dbReference type="Pfam" id="PF09357">
    <property type="entry name" value="RteC"/>
    <property type="match status" value="1"/>
</dbReference>
<dbReference type="KEGG" id="pseg:D3H65_29420"/>
<dbReference type="AlphaFoldDB" id="A0A3B7MXA7"/>
<protein>
    <recommendedName>
        <fullName evidence="3">RteC protein</fullName>
    </recommendedName>
</protein>
<evidence type="ECO:0000313" key="2">
    <source>
        <dbReference type="Proteomes" id="UP000263900"/>
    </source>
</evidence>
<gene>
    <name evidence="1" type="ORF">D3H65_29420</name>
</gene>
<proteinExistence type="predicted"/>
<dbReference type="InterPro" id="IPR018534">
    <property type="entry name" value="Tet_reg_excision_RteC"/>
</dbReference>
<dbReference type="OrthoDB" id="660148at2"/>
<evidence type="ECO:0008006" key="3">
    <source>
        <dbReference type="Google" id="ProtNLM"/>
    </source>
</evidence>
<sequence length="184" mass="22155">MREQCKLLYEKMLAEMESCRQQSLTEKEQIECAFRTCEMNWKKLQALLHTYRFHSESEEAWFFKTIKPQFTGLIEYYALVYKAALFLPDDDQHDIYKFWQNELQLARRFFTEHESFYNYYKGGMTEMDTIYFVRANNDPTILPASKAYDIAPEATTSHDHLVASIIAREQYMEYVNRQMQRINN</sequence>
<reference evidence="1 2" key="1">
    <citation type="submission" date="2018-09" db="EMBL/GenBank/DDBJ databases">
        <title>Genome sequencing of strain 6GH32-13.</title>
        <authorList>
            <person name="Weon H.-Y."/>
            <person name="Heo J."/>
            <person name="Kwon S.-W."/>
        </authorList>
    </citation>
    <scope>NUCLEOTIDE SEQUENCE [LARGE SCALE GENOMIC DNA]</scope>
    <source>
        <strain evidence="1 2">5GH32-13</strain>
    </source>
</reference>